<evidence type="ECO:0000256" key="2">
    <source>
        <dbReference type="SAM" id="SignalP"/>
    </source>
</evidence>
<feature type="region of interest" description="Disordered" evidence="1">
    <location>
        <begin position="104"/>
        <end position="129"/>
    </location>
</feature>
<organism evidence="4 5">
    <name type="scientific">Chthonomonas calidirosea (strain DSM 23976 / ICMP 18418 / T49)</name>
    <dbReference type="NCBI Taxonomy" id="1303518"/>
    <lineage>
        <taxon>Bacteria</taxon>
        <taxon>Bacillati</taxon>
        <taxon>Armatimonadota</taxon>
        <taxon>Chthonomonadia</taxon>
        <taxon>Chthonomonadales</taxon>
        <taxon>Chthonomonadaceae</taxon>
        <taxon>Chthonomonas</taxon>
    </lineage>
</organism>
<dbReference type="InterPro" id="IPR025711">
    <property type="entry name" value="PepSY"/>
</dbReference>
<dbReference type="KEGG" id="ccz:CCALI_01762"/>
<keyword evidence="5" id="KW-1185">Reference proteome</keyword>
<feature type="signal peptide" evidence="2">
    <location>
        <begin position="1"/>
        <end position="25"/>
    </location>
</feature>
<feature type="compositionally biased region" description="Basic residues" evidence="1">
    <location>
        <begin position="117"/>
        <end position="129"/>
    </location>
</feature>
<reference evidence="5" key="1">
    <citation type="submission" date="2013-03" db="EMBL/GenBank/DDBJ databases">
        <title>Genome sequence of Chthonomonas calidirosea, the first sequenced genome from the Armatimonadetes phylum (formally candidate division OP10).</title>
        <authorList>
            <person name="Lee K.C.Y."/>
            <person name="Morgan X.C."/>
            <person name="Dunfield P.F."/>
            <person name="Tamas I."/>
            <person name="Houghton K.M."/>
            <person name="Vyssotski M."/>
            <person name="Ryan J.L.J."/>
            <person name="Lagutin K."/>
            <person name="McDonald I.R."/>
            <person name="Stott M.B."/>
        </authorList>
    </citation>
    <scope>NUCLEOTIDE SEQUENCE [LARGE SCALE GENOMIC DNA]</scope>
    <source>
        <strain evidence="5">DSM 23976 / ICMP 18418 / T49</strain>
    </source>
</reference>
<dbReference type="RefSeq" id="WP_016483103.1">
    <property type="nucleotide sequence ID" value="NC_021487.1"/>
</dbReference>
<dbReference type="PATRIC" id="fig|1303518.3.peg.1821"/>
<dbReference type="EMBL" id="HF951689">
    <property type="protein sequence ID" value="CCW35575.1"/>
    <property type="molecule type" value="Genomic_DNA"/>
</dbReference>
<evidence type="ECO:0000259" key="3">
    <source>
        <dbReference type="Pfam" id="PF03413"/>
    </source>
</evidence>
<dbReference type="InParanoid" id="S0EZ88"/>
<dbReference type="AlphaFoldDB" id="S0EZ88"/>
<protein>
    <submittedName>
        <fullName evidence="4">Peptidase propeptide and YPEB domain</fullName>
    </submittedName>
</protein>
<evidence type="ECO:0000256" key="1">
    <source>
        <dbReference type="SAM" id="MobiDB-lite"/>
    </source>
</evidence>
<dbReference type="Proteomes" id="UP000014227">
    <property type="component" value="Chromosome I"/>
</dbReference>
<dbReference type="eggNOG" id="COG3212">
    <property type="taxonomic scope" value="Bacteria"/>
</dbReference>
<dbReference type="HOGENOM" id="CLU_1944931_0_0_0"/>
<name>S0EZ88_CHTCT</name>
<gene>
    <name evidence="4" type="ORF">CCALI_01762</name>
</gene>
<feature type="domain" description="PepSY" evidence="3">
    <location>
        <begin position="40"/>
        <end position="95"/>
    </location>
</feature>
<evidence type="ECO:0000313" key="5">
    <source>
        <dbReference type="Proteomes" id="UP000014227"/>
    </source>
</evidence>
<dbReference type="Pfam" id="PF03413">
    <property type="entry name" value="PepSY"/>
    <property type="match status" value="1"/>
</dbReference>
<feature type="chain" id="PRO_5004496536" evidence="2">
    <location>
        <begin position="26"/>
        <end position="129"/>
    </location>
</feature>
<sequence>MSLRSTLGLMFTFGAAIMLSTVALAQKHPTRTKHAAPMAKISAAQAKQIALKRYHGRVVGKVALENEEGVWQYSVMVRSGKTLREVMVDAKTGKIDSVEVTTAAKERAEAKADKARANAHRSPKSPKKP</sequence>
<accession>S0EZ88</accession>
<feature type="compositionally biased region" description="Basic and acidic residues" evidence="1">
    <location>
        <begin position="104"/>
        <end position="116"/>
    </location>
</feature>
<dbReference type="OrthoDB" id="9999072at2"/>
<dbReference type="Gene3D" id="3.10.450.40">
    <property type="match status" value="1"/>
</dbReference>
<proteinExistence type="predicted"/>
<keyword evidence="2" id="KW-0732">Signal</keyword>
<evidence type="ECO:0000313" key="4">
    <source>
        <dbReference type="EMBL" id="CCW35575.1"/>
    </source>
</evidence>